<name>A0A7J8ER90_MOLMO</name>
<evidence type="ECO:0000313" key="1">
    <source>
        <dbReference type="EMBL" id="KAF6438007.1"/>
    </source>
</evidence>
<evidence type="ECO:0000313" key="2">
    <source>
        <dbReference type="Proteomes" id="UP000550707"/>
    </source>
</evidence>
<dbReference type="InParanoid" id="A0A7J8ER90"/>
<gene>
    <name evidence="1" type="ORF">HJG59_008703</name>
</gene>
<dbReference type="EMBL" id="JACASF010000013">
    <property type="protein sequence ID" value="KAF6438007.1"/>
    <property type="molecule type" value="Genomic_DNA"/>
</dbReference>
<organism evidence="1 2">
    <name type="scientific">Molossus molossus</name>
    <name type="common">Pallas' mastiff bat</name>
    <name type="synonym">Vespertilio molossus</name>
    <dbReference type="NCBI Taxonomy" id="27622"/>
    <lineage>
        <taxon>Eukaryota</taxon>
        <taxon>Metazoa</taxon>
        <taxon>Chordata</taxon>
        <taxon>Craniata</taxon>
        <taxon>Vertebrata</taxon>
        <taxon>Euteleostomi</taxon>
        <taxon>Mammalia</taxon>
        <taxon>Eutheria</taxon>
        <taxon>Laurasiatheria</taxon>
        <taxon>Chiroptera</taxon>
        <taxon>Yangochiroptera</taxon>
        <taxon>Molossidae</taxon>
        <taxon>Molossus</taxon>
    </lineage>
</organism>
<sequence length="141" mass="15975">MPSSLYQTLQHSWILSADELWKVVSSRLVSLTQLPKTEENVKVLGAVTTAFMAGRSTFLTLPDENSFSLPHPKQVVCKNFHVLFNIHSLFVIASKPGYILEHCKWRNTVPGSRENNSCAKEIVDYKYGVLILLPTEKTRDQ</sequence>
<proteinExistence type="predicted"/>
<protein>
    <submittedName>
        <fullName evidence="1">Uncharacterized protein</fullName>
    </submittedName>
</protein>
<comment type="caution">
    <text evidence="1">The sequence shown here is derived from an EMBL/GenBank/DDBJ whole genome shotgun (WGS) entry which is preliminary data.</text>
</comment>
<keyword evidence="2" id="KW-1185">Reference proteome</keyword>
<accession>A0A7J8ER90</accession>
<dbReference type="Proteomes" id="UP000550707">
    <property type="component" value="Unassembled WGS sequence"/>
</dbReference>
<dbReference type="AlphaFoldDB" id="A0A7J8ER90"/>
<reference evidence="1 2" key="1">
    <citation type="journal article" date="2020" name="Nature">
        <title>Six reference-quality genomes reveal evolution of bat adaptations.</title>
        <authorList>
            <person name="Jebb D."/>
            <person name="Huang Z."/>
            <person name="Pippel M."/>
            <person name="Hughes G.M."/>
            <person name="Lavrichenko K."/>
            <person name="Devanna P."/>
            <person name="Winkler S."/>
            <person name="Jermiin L.S."/>
            <person name="Skirmuntt E.C."/>
            <person name="Katzourakis A."/>
            <person name="Burkitt-Gray L."/>
            <person name="Ray D.A."/>
            <person name="Sullivan K.A.M."/>
            <person name="Roscito J.G."/>
            <person name="Kirilenko B.M."/>
            <person name="Davalos L.M."/>
            <person name="Corthals A.P."/>
            <person name="Power M.L."/>
            <person name="Jones G."/>
            <person name="Ransome R.D."/>
            <person name="Dechmann D.K.N."/>
            <person name="Locatelli A.G."/>
            <person name="Puechmaille S.J."/>
            <person name="Fedrigo O."/>
            <person name="Jarvis E.D."/>
            <person name="Hiller M."/>
            <person name="Vernes S.C."/>
            <person name="Myers E.W."/>
            <person name="Teeling E.C."/>
        </authorList>
    </citation>
    <scope>NUCLEOTIDE SEQUENCE [LARGE SCALE GENOMIC DNA]</scope>
    <source>
        <strain evidence="1">MMolMol1</strain>
        <tissue evidence="1">Muscle</tissue>
    </source>
</reference>